<dbReference type="AlphaFoldDB" id="R7Q699"/>
<proteinExistence type="predicted"/>
<evidence type="ECO:0000313" key="3">
    <source>
        <dbReference type="Proteomes" id="UP000012073"/>
    </source>
</evidence>
<evidence type="ECO:0000256" key="1">
    <source>
        <dbReference type="SAM" id="MobiDB-lite"/>
    </source>
</evidence>
<dbReference type="EMBL" id="HG001671">
    <property type="protein sequence ID" value="CDF34057.1"/>
    <property type="molecule type" value="Genomic_DNA"/>
</dbReference>
<dbReference type="Gramene" id="CDF34057">
    <property type="protein sequence ID" value="CDF34057"/>
    <property type="gene ID" value="CHC_T00002730001"/>
</dbReference>
<feature type="region of interest" description="Disordered" evidence="1">
    <location>
        <begin position="1"/>
        <end position="27"/>
    </location>
</feature>
<protein>
    <submittedName>
        <fullName evidence="2">Uncharacterized protein</fullName>
    </submittedName>
</protein>
<feature type="compositionally biased region" description="Polar residues" evidence="1">
    <location>
        <begin position="1"/>
        <end position="14"/>
    </location>
</feature>
<name>R7Q699_CHOCR</name>
<sequence length="78" mass="8656">MAKTKQTARWSSGGTAPRKQLALKTARLTRHQRDLRDRLLFQLSSRADISLKSQSQALRPSVPITTIYGLKSGTEGSM</sequence>
<gene>
    <name evidence="2" type="ORF">CHC_T00002730001</name>
</gene>
<dbReference type="KEGG" id="ccp:CHC_T00002730001"/>
<dbReference type="GO" id="GO:0030527">
    <property type="term" value="F:structural constituent of chromatin"/>
    <property type="evidence" value="ECO:0007669"/>
    <property type="project" value="InterPro"/>
</dbReference>
<dbReference type="GO" id="GO:0000786">
    <property type="term" value="C:nucleosome"/>
    <property type="evidence" value="ECO:0007669"/>
    <property type="project" value="InterPro"/>
</dbReference>
<dbReference type="Proteomes" id="UP000012073">
    <property type="component" value="Unassembled WGS sequence"/>
</dbReference>
<dbReference type="GeneID" id="17321608"/>
<dbReference type="RefSeq" id="XP_005713876.1">
    <property type="nucleotide sequence ID" value="XM_005713819.1"/>
</dbReference>
<dbReference type="GO" id="GO:0003677">
    <property type="term" value="F:DNA binding"/>
    <property type="evidence" value="ECO:0007669"/>
    <property type="project" value="InterPro"/>
</dbReference>
<accession>R7Q699</accession>
<dbReference type="PRINTS" id="PR00622">
    <property type="entry name" value="HISTONEH3"/>
</dbReference>
<organism evidence="2 3">
    <name type="scientific">Chondrus crispus</name>
    <name type="common">Carrageen Irish moss</name>
    <name type="synonym">Polymorpha crispa</name>
    <dbReference type="NCBI Taxonomy" id="2769"/>
    <lineage>
        <taxon>Eukaryota</taxon>
        <taxon>Rhodophyta</taxon>
        <taxon>Florideophyceae</taxon>
        <taxon>Rhodymeniophycidae</taxon>
        <taxon>Gigartinales</taxon>
        <taxon>Gigartinaceae</taxon>
        <taxon>Chondrus</taxon>
    </lineage>
</organism>
<dbReference type="InterPro" id="IPR000164">
    <property type="entry name" value="Histone_H3/CENP-A"/>
</dbReference>
<reference evidence="3" key="1">
    <citation type="journal article" date="2013" name="Proc. Natl. Acad. Sci. U.S.A.">
        <title>Genome structure and metabolic features in the red seaweed Chondrus crispus shed light on evolution of the Archaeplastida.</title>
        <authorList>
            <person name="Collen J."/>
            <person name="Porcel B."/>
            <person name="Carre W."/>
            <person name="Ball S.G."/>
            <person name="Chaparro C."/>
            <person name="Tonon T."/>
            <person name="Barbeyron T."/>
            <person name="Michel G."/>
            <person name="Noel B."/>
            <person name="Valentin K."/>
            <person name="Elias M."/>
            <person name="Artiguenave F."/>
            <person name="Arun A."/>
            <person name="Aury J.M."/>
            <person name="Barbosa-Neto J.F."/>
            <person name="Bothwell J.H."/>
            <person name="Bouget F.Y."/>
            <person name="Brillet L."/>
            <person name="Cabello-Hurtado F."/>
            <person name="Capella-Gutierrez S."/>
            <person name="Charrier B."/>
            <person name="Cladiere L."/>
            <person name="Cock J.M."/>
            <person name="Coelho S.M."/>
            <person name="Colleoni C."/>
            <person name="Czjzek M."/>
            <person name="Da Silva C."/>
            <person name="Delage L."/>
            <person name="Denoeud F."/>
            <person name="Deschamps P."/>
            <person name="Dittami S.M."/>
            <person name="Gabaldon T."/>
            <person name="Gachon C.M."/>
            <person name="Groisillier A."/>
            <person name="Herve C."/>
            <person name="Jabbari K."/>
            <person name="Katinka M."/>
            <person name="Kloareg B."/>
            <person name="Kowalczyk N."/>
            <person name="Labadie K."/>
            <person name="Leblanc C."/>
            <person name="Lopez P.J."/>
            <person name="McLachlan D.H."/>
            <person name="Meslet-Cladiere L."/>
            <person name="Moustafa A."/>
            <person name="Nehr Z."/>
            <person name="Nyvall Collen P."/>
            <person name="Panaud O."/>
            <person name="Partensky F."/>
            <person name="Poulain J."/>
            <person name="Rensing S.A."/>
            <person name="Rousvoal S."/>
            <person name="Samson G."/>
            <person name="Symeonidi A."/>
            <person name="Weissenbach J."/>
            <person name="Zambounis A."/>
            <person name="Wincker P."/>
            <person name="Boyen C."/>
        </authorList>
    </citation>
    <scope>NUCLEOTIDE SEQUENCE [LARGE SCALE GENOMIC DNA]</scope>
    <source>
        <strain evidence="3">cv. Stackhouse</strain>
    </source>
</reference>
<evidence type="ECO:0000313" key="2">
    <source>
        <dbReference type="EMBL" id="CDF34057.1"/>
    </source>
</evidence>
<keyword evidence="3" id="KW-1185">Reference proteome</keyword>